<proteinExistence type="predicted"/>
<evidence type="ECO:0000313" key="2">
    <source>
        <dbReference type="EMBL" id="SJL04203.1"/>
    </source>
</evidence>
<name>A0A284R661_ARMOS</name>
<dbReference type="OrthoDB" id="47007at2759"/>
<feature type="transmembrane region" description="Helical" evidence="1">
    <location>
        <begin position="198"/>
        <end position="216"/>
    </location>
</feature>
<dbReference type="Proteomes" id="UP000219338">
    <property type="component" value="Unassembled WGS sequence"/>
</dbReference>
<sequence>MSKLYIVVAQSELVNWNATALAEHRDGIVAIRSLGRHGHNPHKTLKLYGMDGVLLGSIHFAHSHRRDTWLPCESIEVALNRVRLALGHRLSARVYYNENNHIDFQDELFKTMRIETRCEGLGYTNSILLIRFNVLIFAVPVVRGVCAMCRLPAIQTVPPSVPLVHANVPVVLDFLPPYMPQIAARINTLQNFFEPKTIQNWADIFALNTIVLFFIIRSF</sequence>
<protein>
    <submittedName>
        <fullName evidence="2">Uncharacterized protein</fullName>
    </submittedName>
</protein>
<keyword evidence="1" id="KW-1133">Transmembrane helix</keyword>
<reference evidence="3" key="1">
    <citation type="journal article" date="2017" name="Nat. Ecol. Evol.">
        <title>Genome expansion and lineage-specific genetic innovations in the forest pathogenic fungi Armillaria.</title>
        <authorList>
            <person name="Sipos G."/>
            <person name="Prasanna A.N."/>
            <person name="Walter M.C."/>
            <person name="O'Connor E."/>
            <person name="Balint B."/>
            <person name="Krizsan K."/>
            <person name="Kiss B."/>
            <person name="Hess J."/>
            <person name="Varga T."/>
            <person name="Slot J."/>
            <person name="Riley R."/>
            <person name="Boka B."/>
            <person name="Rigling D."/>
            <person name="Barry K."/>
            <person name="Lee J."/>
            <person name="Mihaltcheva S."/>
            <person name="LaButti K."/>
            <person name="Lipzen A."/>
            <person name="Waldron R."/>
            <person name="Moloney N.M."/>
            <person name="Sperisen C."/>
            <person name="Kredics L."/>
            <person name="Vagvoelgyi C."/>
            <person name="Patrignani A."/>
            <person name="Fitzpatrick D."/>
            <person name="Nagy I."/>
            <person name="Doyle S."/>
            <person name="Anderson J.B."/>
            <person name="Grigoriev I.V."/>
            <person name="Gueldener U."/>
            <person name="Muensterkoetter M."/>
            <person name="Nagy L.G."/>
        </authorList>
    </citation>
    <scope>NUCLEOTIDE SEQUENCE [LARGE SCALE GENOMIC DNA]</scope>
    <source>
        <strain evidence="3">C18/9</strain>
    </source>
</reference>
<evidence type="ECO:0000313" key="3">
    <source>
        <dbReference type="Proteomes" id="UP000219338"/>
    </source>
</evidence>
<evidence type="ECO:0000256" key="1">
    <source>
        <dbReference type="SAM" id="Phobius"/>
    </source>
</evidence>
<accession>A0A284R661</accession>
<dbReference type="EMBL" id="FUEG01000005">
    <property type="protein sequence ID" value="SJL04203.1"/>
    <property type="molecule type" value="Genomic_DNA"/>
</dbReference>
<gene>
    <name evidence="2" type="ORF">ARMOST_07564</name>
</gene>
<keyword evidence="3" id="KW-1185">Reference proteome</keyword>
<organism evidence="2 3">
    <name type="scientific">Armillaria ostoyae</name>
    <name type="common">Armillaria root rot fungus</name>
    <dbReference type="NCBI Taxonomy" id="47428"/>
    <lineage>
        <taxon>Eukaryota</taxon>
        <taxon>Fungi</taxon>
        <taxon>Dikarya</taxon>
        <taxon>Basidiomycota</taxon>
        <taxon>Agaricomycotina</taxon>
        <taxon>Agaricomycetes</taxon>
        <taxon>Agaricomycetidae</taxon>
        <taxon>Agaricales</taxon>
        <taxon>Marasmiineae</taxon>
        <taxon>Physalacriaceae</taxon>
        <taxon>Armillaria</taxon>
    </lineage>
</organism>
<dbReference type="AlphaFoldDB" id="A0A284R661"/>
<keyword evidence="1" id="KW-0472">Membrane</keyword>
<keyword evidence="1" id="KW-0812">Transmembrane</keyword>